<name>A0A2T8JDH9_9POAL</name>
<proteinExistence type="predicted"/>
<dbReference type="Proteomes" id="UP000243499">
    <property type="component" value="Chromosome 4"/>
</dbReference>
<gene>
    <name evidence="1" type="ORF">PAHAL_4G200500</name>
</gene>
<sequence length="108" mass="12244">MFTHQIGVVESCKIIVFFLDNPRSVITFCSRRLPLISCHPFRPRMGGGHRKHYMLHGTAITVKYQKLGLLLFSSMSLEDVIARLAHQNAGSMWCYDAPEPIRAPGYPL</sequence>
<accession>A0A2T8JDH9</accession>
<reference evidence="1" key="1">
    <citation type="submission" date="2018-04" db="EMBL/GenBank/DDBJ databases">
        <title>WGS assembly of Panicum hallii.</title>
        <authorList>
            <person name="Lovell J."/>
            <person name="Jenkins J."/>
            <person name="Lowry D."/>
            <person name="Mamidi S."/>
            <person name="Sreedasyam A."/>
            <person name="Weng X."/>
            <person name="Barry K."/>
            <person name="Bonette J."/>
            <person name="Campitelli B."/>
            <person name="Daum C."/>
            <person name="Gordon S."/>
            <person name="Gould B."/>
            <person name="Lipzen A."/>
            <person name="Macqueen A."/>
            <person name="Palacio-Mejia J."/>
            <person name="Plott C."/>
            <person name="Shakirov E."/>
            <person name="Shu S."/>
            <person name="Yoshinaga Y."/>
            <person name="Zane M."/>
            <person name="Rokhsar D."/>
            <person name="Grimwood J."/>
            <person name="Schmutz J."/>
            <person name="Juenger T."/>
        </authorList>
    </citation>
    <scope>NUCLEOTIDE SEQUENCE [LARGE SCALE GENOMIC DNA]</scope>
    <source>
        <strain evidence="1">FIL2</strain>
    </source>
</reference>
<evidence type="ECO:0000313" key="1">
    <source>
        <dbReference type="EMBL" id="PVH47961.1"/>
    </source>
</evidence>
<dbReference type="EMBL" id="CM008049">
    <property type="protein sequence ID" value="PVH47961.1"/>
    <property type="molecule type" value="Genomic_DNA"/>
</dbReference>
<dbReference type="Gramene" id="PVH47961">
    <property type="protein sequence ID" value="PVH47961"/>
    <property type="gene ID" value="PAHAL_4G200500"/>
</dbReference>
<protein>
    <submittedName>
        <fullName evidence="1">Uncharacterized protein</fullName>
    </submittedName>
</protein>
<organism evidence="1">
    <name type="scientific">Panicum hallii</name>
    <dbReference type="NCBI Taxonomy" id="206008"/>
    <lineage>
        <taxon>Eukaryota</taxon>
        <taxon>Viridiplantae</taxon>
        <taxon>Streptophyta</taxon>
        <taxon>Embryophyta</taxon>
        <taxon>Tracheophyta</taxon>
        <taxon>Spermatophyta</taxon>
        <taxon>Magnoliopsida</taxon>
        <taxon>Liliopsida</taxon>
        <taxon>Poales</taxon>
        <taxon>Poaceae</taxon>
        <taxon>PACMAD clade</taxon>
        <taxon>Panicoideae</taxon>
        <taxon>Panicodae</taxon>
        <taxon>Paniceae</taxon>
        <taxon>Panicinae</taxon>
        <taxon>Panicum</taxon>
        <taxon>Panicum sect. Panicum</taxon>
    </lineage>
</organism>
<dbReference type="AlphaFoldDB" id="A0A2T8JDH9"/>